<reference evidence="3" key="1">
    <citation type="submission" date="2020-10" db="EMBL/GenBank/DDBJ databases">
        <authorList>
            <person name="Han B."/>
            <person name="Lu T."/>
            <person name="Zhao Q."/>
            <person name="Huang X."/>
            <person name="Zhao Y."/>
        </authorList>
    </citation>
    <scope>NUCLEOTIDE SEQUENCE</scope>
</reference>
<dbReference type="Gene3D" id="3.60.10.10">
    <property type="entry name" value="Endonuclease/exonuclease/phosphatase"/>
    <property type="match status" value="1"/>
</dbReference>
<dbReference type="Pfam" id="PF03478">
    <property type="entry name" value="Beta-prop_KIB1-4"/>
    <property type="match status" value="1"/>
</dbReference>
<dbReference type="EMBL" id="CAJGYO010000006">
    <property type="protein sequence ID" value="CAD6239763.1"/>
    <property type="molecule type" value="Genomic_DNA"/>
</dbReference>
<dbReference type="PANTHER" id="PTHR33165">
    <property type="entry name" value="F-BOX DOMAIN CONTAINING PROTEIN-LIKE-RELATED"/>
    <property type="match status" value="1"/>
</dbReference>
<feature type="region of interest" description="Disordered" evidence="1">
    <location>
        <begin position="178"/>
        <end position="239"/>
    </location>
</feature>
<dbReference type="AlphaFoldDB" id="A0A811P982"/>
<comment type="caution">
    <text evidence="3">The sequence shown here is derived from an EMBL/GenBank/DDBJ whole genome shotgun (WGS) entry which is preliminary data.</text>
</comment>
<sequence>MGGDFNLVRKVEEKSPGNVNTNLMDAFNEMINTTALRELHRTGSRDTWSNKQTPPILCVLDRVLVSNSSEDKFNLASVLTAPRLGSDHNPLIVDTREGLSLKQHCGEIIKLVSKTGLRVNGLRDISMISLITGTLFLRIAVLDETSEIRDLLHSEWEERDDLELKYQNLLKDEKLHWQRRGAAGAPPPPNPRRTSSTPASAPPGGSCWTNASPPPHPAGTWTRGSSSTPPPAASSAGACRSSAAAAATTSSQAPPAASSFWRPGTTLAAVVVGSSSSPTTLFLASVASNRVYWADPESESFSAETCQMCPASRLPQIAAAKIAAAAAVRREDDGPDANMTTLDRLISDEHWRCRCYVVEAAAAAGDMLVVLLRNRGAGIDVFKIDEAGNAMERVTSIGSLALFLGARCFAVDARRFPTIEANCAYFQLATVYDEGPVLHREIFKVHICLGDYGHGYCLGLRLASVHGNTTPLQLHHGYSKSSATSVREHLPRRIRGG</sequence>
<dbReference type="InterPro" id="IPR036691">
    <property type="entry name" value="Endo/exonu/phosph_ase_sf"/>
</dbReference>
<dbReference type="InterPro" id="IPR005174">
    <property type="entry name" value="KIB1-4_b-propeller"/>
</dbReference>
<accession>A0A811P982</accession>
<evidence type="ECO:0000313" key="4">
    <source>
        <dbReference type="Proteomes" id="UP000604825"/>
    </source>
</evidence>
<dbReference type="SUPFAM" id="SSF56219">
    <property type="entry name" value="DNase I-like"/>
    <property type="match status" value="1"/>
</dbReference>
<dbReference type="OrthoDB" id="1435636at2759"/>
<evidence type="ECO:0000259" key="2">
    <source>
        <dbReference type="Pfam" id="PF03478"/>
    </source>
</evidence>
<gene>
    <name evidence="3" type="ORF">NCGR_LOCUS26623</name>
</gene>
<evidence type="ECO:0000313" key="3">
    <source>
        <dbReference type="EMBL" id="CAD6239763.1"/>
    </source>
</evidence>
<protein>
    <recommendedName>
        <fullName evidence="2">KIB1-4 beta-propeller domain-containing protein</fullName>
    </recommendedName>
</protein>
<organism evidence="3 4">
    <name type="scientific">Miscanthus lutarioriparius</name>
    <dbReference type="NCBI Taxonomy" id="422564"/>
    <lineage>
        <taxon>Eukaryota</taxon>
        <taxon>Viridiplantae</taxon>
        <taxon>Streptophyta</taxon>
        <taxon>Embryophyta</taxon>
        <taxon>Tracheophyta</taxon>
        <taxon>Spermatophyta</taxon>
        <taxon>Magnoliopsida</taxon>
        <taxon>Liliopsida</taxon>
        <taxon>Poales</taxon>
        <taxon>Poaceae</taxon>
        <taxon>PACMAD clade</taxon>
        <taxon>Panicoideae</taxon>
        <taxon>Andropogonodae</taxon>
        <taxon>Andropogoneae</taxon>
        <taxon>Saccharinae</taxon>
        <taxon>Miscanthus</taxon>
    </lineage>
</organism>
<dbReference type="Proteomes" id="UP000604825">
    <property type="component" value="Unassembled WGS sequence"/>
</dbReference>
<feature type="domain" description="KIB1-4 beta-propeller" evidence="2">
    <location>
        <begin position="344"/>
        <end position="433"/>
    </location>
</feature>
<evidence type="ECO:0000256" key="1">
    <source>
        <dbReference type="SAM" id="MobiDB-lite"/>
    </source>
</evidence>
<proteinExistence type="predicted"/>
<feature type="compositionally biased region" description="Low complexity" evidence="1">
    <location>
        <begin position="192"/>
        <end position="206"/>
    </location>
</feature>
<name>A0A811P982_9POAL</name>
<keyword evidence="4" id="KW-1185">Reference proteome</keyword>
<dbReference type="PANTHER" id="PTHR33165:SF86">
    <property type="entry name" value="EXPRESSED PROTEIN"/>
    <property type="match status" value="1"/>
</dbReference>